<accession>F2TP47</accession>
<dbReference type="EMBL" id="GG749481">
    <property type="protein sequence ID" value="EGE85010.2"/>
    <property type="molecule type" value="Genomic_DNA"/>
</dbReference>
<feature type="compositionally biased region" description="Basic and acidic residues" evidence="1">
    <location>
        <begin position="11"/>
        <end position="23"/>
    </location>
</feature>
<sequence length="123" mass="13907">MGKVTSVGKTTDGKKRREKKTTTDDVVDVGWAKKNFWATTNGPGLSAGTGKRIDTVLSKTPDFQLAKYAYLRGYLAYQDYSTKIQILVSDWPTNLTRIRTKLRSTPYHNSNNYNNYSTRWCGG</sequence>
<dbReference type="Proteomes" id="UP000007802">
    <property type="component" value="Unassembled WGS sequence"/>
</dbReference>
<evidence type="ECO:0000313" key="2">
    <source>
        <dbReference type="EMBL" id="EGE85010.2"/>
    </source>
</evidence>
<feature type="region of interest" description="Disordered" evidence="1">
    <location>
        <begin position="1"/>
        <end position="23"/>
    </location>
</feature>
<proteinExistence type="predicted"/>
<gene>
    <name evidence="2" type="ORF">BDDG_07955</name>
</gene>
<protein>
    <submittedName>
        <fullName evidence="2">Uncharacterized protein</fullName>
    </submittedName>
</protein>
<dbReference type="AlphaFoldDB" id="F2TP47"/>
<organism evidence="2">
    <name type="scientific">Ajellomyces dermatitidis (strain ATCC 18188 / CBS 674.68)</name>
    <name type="common">Blastomyces dermatitidis</name>
    <dbReference type="NCBI Taxonomy" id="653446"/>
    <lineage>
        <taxon>Eukaryota</taxon>
        <taxon>Fungi</taxon>
        <taxon>Dikarya</taxon>
        <taxon>Ascomycota</taxon>
        <taxon>Pezizomycotina</taxon>
        <taxon>Eurotiomycetes</taxon>
        <taxon>Eurotiomycetidae</taxon>
        <taxon>Onygenales</taxon>
        <taxon>Ajellomycetaceae</taxon>
        <taxon>Blastomyces</taxon>
    </lineage>
</organism>
<reference evidence="2" key="1">
    <citation type="submission" date="2010-03" db="EMBL/GenBank/DDBJ databases">
        <title>Annotation of Blastomyces dermatitidis strain ATCC 18188.</title>
        <authorList>
            <consortium name="The Broad Institute Genome Sequencing Platform"/>
            <consortium name="Broad Institute Genome Sequencing Center for Infectious Disease."/>
            <person name="Cuomo C."/>
            <person name="Klein B."/>
            <person name="Sullivan T."/>
            <person name="Heitman J."/>
            <person name="Young S."/>
            <person name="Zeng Q."/>
            <person name="Gargeya S."/>
            <person name="Alvarado L."/>
            <person name="Berlin A.M."/>
            <person name="Chapman S.B."/>
            <person name="Chen Z."/>
            <person name="Freedman E."/>
            <person name="Gellesch M."/>
            <person name="Goldberg J."/>
            <person name="Griggs A."/>
            <person name="Gujja S."/>
            <person name="Heilman E."/>
            <person name="Heiman D."/>
            <person name="Howarth C."/>
            <person name="Mehta T."/>
            <person name="Neiman D."/>
            <person name="Pearson M."/>
            <person name="Roberts A."/>
            <person name="Saif S."/>
            <person name="Shea T."/>
            <person name="Shenoy N."/>
            <person name="Sisk P."/>
            <person name="Stolte C."/>
            <person name="Sykes S."/>
            <person name="White J."/>
            <person name="Yandava C."/>
            <person name="Haas B."/>
            <person name="Nusbaum C."/>
            <person name="Birren B."/>
        </authorList>
    </citation>
    <scope>NUCLEOTIDE SEQUENCE [LARGE SCALE GENOMIC DNA]</scope>
    <source>
        <strain evidence="2">ATCC 18188</strain>
    </source>
</reference>
<evidence type="ECO:0000256" key="1">
    <source>
        <dbReference type="SAM" id="MobiDB-lite"/>
    </source>
</evidence>
<name>F2TP47_AJEDA</name>
<dbReference type="HOGENOM" id="CLU_2263029_0_0_1"/>